<feature type="domain" description="tRNA/rRNA methyltransferase SpoU type" evidence="8">
    <location>
        <begin position="40"/>
        <end position="184"/>
    </location>
</feature>
<dbReference type="GO" id="GO:0141100">
    <property type="term" value="F:tRNA (guanine(18)-2'-O)-methyltransferase activity"/>
    <property type="evidence" value="ECO:0007669"/>
    <property type="project" value="UniProtKB-UniRule"/>
</dbReference>
<dbReference type="KEGG" id="mtar:DF168_01209"/>
<feature type="binding site" evidence="7">
    <location>
        <position position="164"/>
    </location>
    <ligand>
        <name>S-adenosyl-L-methionine</name>
        <dbReference type="ChEBI" id="CHEBI:59789"/>
    </ligand>
</feature>
<dbReference type="EC" id="2.1.1.34" evidence="7"/>
<gene>
    <name evidence="7 9" type="primary">trmH</name>
    <name evidence="9" type="ORF">DF168_01209</name>
</gene>
<dbReference type="PANTHER" id="PTHR43453:SF1">
    <property type="entry name" value="TRNA_RRNA METHYLTRANSFERASE SPOU TYPE DOMAIN-CONTAINING PROTEIN"/>
    <property type="match status" value="1"/>
</dbReference>
<keyword evidence="4 7" id="KW-0949">S-adenosyl-L-methionine</keyword>
<comment type="similarity">
    <text evidence="7">Belongs to the class IV-like SAM-binding methyltransferase superfamily. RNA methyltransferase TrmH family.</text>
</comment>
<dbReference type="Pfam" id="PF00588">
    <property type="entry name" value="SpoU_methylase"/>
    <property type="match status" value="1"/>
</dbReference>
<dbReference type="InterPro" id="IPR033671">
    <property type="entry name" value="TrmH"/>
</dbReference>
<dbReference type="CDD" id="cd18092">
    <property type="entry name" value="SpoU-like_TrmH"/>
    <property type="match status" value="1"/>
</dbReference>
<evidence type="ECO:0000256" key="5">
    <source>
        <dbReference type="ARBA" id="ARBA00022694"/>
    </source>
</evidence>
<comment type="function">
    <text evidence="7">Catalyzes the 2'-O methylation of guanosine at position 18 in tRNA.</text>
</comment>
<evidence type="ECO:0000256" key="3">
    <source>
        <dbReference type="ARBA" id="ARBA00022679"/>
    </source>
</evidence>
<evidence type="ECO:0000256" key="6">
    <source>
        <dbReference type="ARBA" id="ARBA00022884"/>
    </source>
</evidence>
<dbReference type="Proteomes" id="UP000247465">
    <property type="component" value="Chromosome"/>
</dbReference>
<proteinExistence type="inferred from homology"/>
<keyword evidence="3 7" id="KW-0808">Transferase</keyword>
<dbReference type="PANTHER" id="PTHR43453">
    <property type="entry name" value="RRNA METHYLASE-LIKE"/>
    <property type="match status" value="1"/>
</dbReference>
<organism evidence="9 10">
    <name type="scientific">Candidatus Moanibacter tarae</name>
    <dbReference type="NCBI Taxonomy" id="2200854"/>
    <lineage>
        <taxon>Bacteria</taxon>
        <taxon>Pseudomonadati</taxon>
        <taxon>Verrucomicrobiota</taxon>
        <taxon>Opitutia</taxon>
        <taxon>Puniceicoccales</taxon>
        <taxon>Puniceicoccales incertae sedis</taxon>
        <taxon>Candidatus Moanibacter</taxon>
    </lineage>
</organism>
<comment type="catalytic activity">
    <reaction evidence="7">
        <text>guanosine(18) in tRNA + S-adenosyl-L-methionine = 2'-O-methylguanosine(18) in tRNA + S-adenosyl-L-homocysteine + H(+)</text>
        <dbReference type="Rhea" id="RHEA:20077"/>
        <dbReference type="Rhea" id="RHEA-COMP:10190"/>
        <dbReference type="Rhea" id="RHEA-COMP:10192"/>
        <dbReference type="ChEBI" id="CHEBI:15378"/>
        <dbReference type="ChEBI" id="CHEBI:57856"/>
        <dbReference type="ChEBI" id="CHEBI:59789"/>
        <dbReference type="ChEBI" id="CHEBI:74269"/>
        <dbReference type="ChEBI" id="CHEBI:74445"/>
        <dbReference type="EC" id="2.1.1.34"/>
    </reaction>
</comment>
<evidence type="ECO:0000256" key="1">
    <source>
        <dbReference type="ARBA" id="ARBA00022555"/>
    </source>
</evidence>
<dbReference type="SUPFAM" id="SSF75217">
    <property type="entry name" value="alpha/beta knot"/>
    <property type="match status" value="1"/>
</dbReference>
<dbReference type="InterPro" id="IPR029026">
    <property type="entry name" value="tRNA_m1G_MTases_N"/>
</dbReference>
<reference evidence="9 10" key="1">
    <citation type="submission" date="2018-06" db="EMBL/GenBank/DDBJ databases">
        <title>Draft Genome Sequence of a Novel Marine Bacterium Related to the Verrucomicrobia.</title>
        <authorList>
            <person name="Vosseberg J."/>
            <person name="Martijn J."/>
            <person name="Ettema T.J.G."/>
        </authorList>
    </citation>
    <scope>NUCLEOTIDE SEQUENCE [LARGE SCALE GENOMIC DNA]</scope>
    <source>
        <strain evidence="9">TARA_B100001123</strain>
    </source>
</reference>
<dbReference type="Gene3D" id="3.40.1280.10">
    <property type="match status" value="1"/>
</dbReference>
<dbReference type="InterPro" id="IPR001537">
    <property type="entry name" value="SpoU_MeTrfase"/>
</dbReference>
<keyword evidence="6 7" id="KW-0694">RNA-binding</keyword>
<dbReference type="AlphaFoldDB" id="A0A2Z4ALU7"/>
<protein>
    <recommendedName>
        <fullName evidence="7">tRNA (guanosine(18)-2'-O)-methyltransferase</fullName>
        <ecNumber evidence="7">2.1.1.34</ecNumber>
    </recommendedName>
    <alternativeName>
        <fullName evidence="7">tRNA [Gm18] methyltransferase</fullName>
    </alternativeName>
</protein>
<sequence length="241" mass="27445">MPEHSEPYLDKDLVDYLSEFISKDLRLQMERILNLRTLSLTVVLEDVFQPHNTSAAIRSCESFGIQDIHIIENKNLYRPNKDIVMGADKWIELHRYGGNSGDQTKACLDRIKSQGYTIVATTPKEDALPLDKLPINKNLAFCFGSEKNGLSSSALASAELLTRIPTVGFTQSLNLSVSVAICLYHITGRIRKERMDWKLTSLQRRKILLSWLKKAVRNSHLIERRFLNLTPPITKQHPTDS</sequence>
<evidence type="ECO:0000313" key="9">
    <source>
        <dbReference type="EMBL" id="AWT60010.1"/>
    </source>
</evidence>
<name>A0A2Z4ALU7_9BACT</name>
<evidence type="ECO:0000313" key="10">
    <source>
        <dbReference type="Proteomes" id="UP000247465"/>
    </source>
</evidence>
<dbReference type="HAMAP" id="MF_02060">
    <property type="entry name" value="tRNA_methyltr_TrmH"/>
    <property type="match status" value="1"/>
</dbReference>
<evidence type="ECO:0000256" key="4">
    <source>
        <dbReference type="ARBA" id="ARBA00022691"/>
    </source>
</evidence>
<dbReference type="EMBL" id="CP029803">
    <property type="protein sequence ID" value="AWT60010.1"/>
    <property type="molecule type" value="Genomic_DNA"/>
</dbReference>
<comment type="caution">
    <text evidence="7">Lacks conserved residue(s) required for the propagation of feature annotation.</text>
</comment>
<keyword evidence="5 7" id="KW-0819">tRNA processing</keyword>
<feature type="binding site" evidence="7">
    <location>
        <position position="121"/>
    </location>
    <ligand>
        <name>S-adenosyl-L-methionine</name>
        <dbReference type="ChEBI" id="CHEBI:59789"/>
    </ligand>
</feature>
<keyword evidence="2 7" id="KW-0489">Methyltransferase</keyword>
<dbReference type="GO" id="GO:0002938">
    <property type="term" value="P:tRNA guanine ribose methylation"/>
    <property type="evidence" value="ECO:0007669"/>
    <property type="project" value="UniProtKB-UniRule"/>
</dbReference>
<evidence type="ECO:0000259" key="8">
    <source>
        <dbReference type="Pfam" id="PF00588"/>
    </source>
</evidence>
<dbReference type="GO" id="GO:0000049">
    <property type="term" value="F:tRNA binding"/>
    <property type="evidence" value="ECO:0007669"/>
    <property type="project" value="UniProtKB-UniRule"/>
</dbReference>
<feature type="binding site" evidence="7">
    <location>
        <position position="173"/>
    </location>
    <ligand>
        <name>S-adenosyl-L-methionine</name>
        <dbReference type="ChEBI" id="CHEBI:59789"/>
    </ligand>
</feature>
<accession>A0A2Z4ALU7</accession>
<dbReference type="InterPro" id="IPR029028">
    <property type="entry name" value="Alpha/beta_knot_MTases"/>
</dbReference>
<evidence type="ECO:0000256" key="7">
    <source>
        <dbReference type="HAMAP-Rule" id="MF_02060"/>
    </source>
</evidence>
<evidence type="ECO:0000256" key="2">
    <source>
        <dbReference type="ARBA" id="ARBA00022603"/>
    </source>
</evidence>
<keyword evidence="1 7" id="KW-0820">tRNA-binding</keyword>